<comment type="caution">
    <text evidence="1">The sequence shown here is derived from an EMBL/GenBank/DDBJ whole genome shotgun (WGS) entry which is preliminary data.</text>
</comment>
<evidence type="ECO:0000313" key="1">
    <source>
        <dbReference type="EMBL" id="TRX89196.1"/>
    </source>
</evidence>
<dbReference type="AlphaFoldDB" id="A0A553HMQ8"/>
<dbReference type="Proteomes" id="UP000319160">
    <property type="component" value="Unassembled WGS sequence"/>
</dbReference>
<sequence>MAVPNLESSSSVNGPLAGMLPDVWHHIMGQHQGSVQRLSGVAHLNIDPVDWFTQVDLDPCALARSLSSRLLDPRNEQLRNAVHEIKFGCFNKRDVDDMEQRLMALVNSLPNLQRIKTRARLSQDVLRRLNGHSKQLSLYLLGEDGKRTVEGQLHSVLALAATVDSYSQDRGPNKDFLGVQALLFACPNLNSFSLTPLLDYGGCAPRFPAEGTVFSFQFSSDGKPFPPLEDLSLNGYHLSQNEGGHWAEKMQWSKLRSLSLGPQNTTTFLQLAINHATFLRDLTVQVYPDDADGQPLLEEFLINHTSLESLTVKGHYVSSRVVGFHTGLKHLCLHSFEPAEKSQTRPVFCSVQLQELNTSCPYLETLEIDLHRNGTWVRIKLVHQITCINTKVTLSQPEPELKILATKFKNLRRLILHLELGIASVEVQQGPNGLPEESATLIEPVLTEGSAREMGKQFFDWRSLSSSSSWSSKLSLLVLKTGEPLRRVPQWEPAYVQFERRNADTIEIHWPIGPEDAPEVVVLPRDPWSQF</sequence>
<protein>
    <submittedName>
        <fullName evidence="1">Uncharacterized protein</fullName>
    </submittedName>
</protein>
<gene>
    <name evidence="1" type="ORF">FHL15_009894</name>
</gene>
<dbReference type="EMBL" id="VFLP01000071">
    <property type="protein sequence ID" value="TRX89196.1"/>
    <property type="molecule type" value="Genomic_DNA"/>
</dbReference>
<reference evidence="2" key="1">
    <citation type="submission" date="2019-06" db="EMBL/GenBank/DDBJ databases">
        <title>Draft genome sequence of the griseofulvin-producing fungus Xylaria cubensis strain G536.</title>
        <authorList>
            <person name="Mead M.E."/>
            <person name="Raja H.A."/>
            <person name="Steenwyk J.L."/>
            <person name="Knowles S.L."/>
            <person name="Oberlies N.H."/>
            <person name="Rokas A."/>
        </authorList>
    </citation>
    <scope>NUCLEOTIDE SEQUENCE [LARGE SCALE GENOMIC DNA]</scope>
    <source>
        <strain evidence="2">G536</strain>
    </source>
</reference>
<dbReference type="OrthoDB" id="3945550at2759"/>
<name>A0A553HMQ8_9PEZI</name>
<dbReference type="SUPFAM" id="SSF52047">
    <property type="entry name" value="RNI-like"/>
    <property type="match status" value="1"/>
</dbReference>
<dbReference type="InterPro" id="IPR032675">
    <property type="entry name" value="LRR_dom_sf"/>
</dbReference>
<evidence type="ECO:0000313" key="2">
    <source>
        <dbReference type="Proteomes" id="UP000319160"/>
    </source>
</evidence>
<keyword evidence="2" id="KW-1185">Reference proteome</keyword>
<accession>A0A553HMQ8</accession>
<proteinExistence type="predicted"/>
<dbReference type="STRING" id="2512241.A0A553HMQ8"/>
<dbReference type="Gene3D" id="3.80.10.10">
    <property type="entry name" value="Ribonuclease Inhibitor"/>
    <property type="match status" value="1"/>
</dbReference>
<organism evidence="1 2">
    <name type="scientific">Xylaria flabelliformis</name>
    <dbReference type="NCBI Taxonomy" id="2512241"/>
    <lineage>
        <taxon>Eukaryota</taxon>
        <taxon>Fungi</taxon>
        <taxon>Dikarya</taxon>
        <taxon>Ascomycota</taxon>
        <taxon>Pezizomycotina</taxon>
        <taxon>Sordariomycetes</taxon>
        <taxon>Xylariomycetidae</taxon>
        <taxon>Xylariales</taxon>
        <taxon>Xylariaceae</taxon>
        <taxon>Xylaria</taxon>
    </lineage>
</organism>